<sequence>MFAQRTSLGLAVGLALFAVSAVSAGVTTFNTGDLFAVRFPQLDEAKFGDSFIKFETDGLQPNQLRLRAAPLRPGLDFIVKRGNTTRRVTEKPKMSLGDQGEFPLCHKPQTP</sequence>
<feature type="chain" id="PRO_5039117188" evidence="2">
    <location>
        <begin position="25"/>
        <end position="111"/>
    </location>
</feature>
<proteinExistence type="predicted"/>
<dbReference type="GeneID" id="127749280"/>
<evidence type="ECO:0000313" key="3">
    <source>
        <dbReference type="Proteomes" id="UP000504606"/>
    </source>
</evidence>
<evidence type="ECO:0000256" key="2">
    <source>
        <dbReference type="SAM" id="SignalP"/>
    </source>
</evidence>
<gene>
    <name evidence="4" type="primary">LOC127749280</name>
</gene>
<protein>
    <submittedName>
        <fullName evidence="4">Uncharacterized protein LOC127749280</fullName>
    </submittedName>
</protein>
<dbReference type="AlphaFoldDB" id="A0A9C6U7Q4"/>
<dbReference type="Proteomes" id="UP000504606">
    <property type="component" value="Unplaced"/>
</dbReference>
<evidence type="ECO:0000256" key="1">
    <source>
        <dbReference type="SAM" id="MobiDB-lite"/>
    </source>
</evidence>
<name>A0A9C6U7Q4_FRAOC</name>
<reference evidence="4" key="1">
    <citation type="submission" date="2025-08" db="UniProtKB">
        <authorList>
            <consortium name="RefSeq"/>
        </authorList>
    </citation>
    <scope>IDENTIFICATION</scope>
    <source>
        <tissue evidence="4">Whole organism</tissue>
    </source>
</reference>
<organism evidence="3 4">
    <name type="scientific">Frankliniella occidentalis</name>
    <name type="common">Western flower thrips</name>
    <name type="synonym">Euthrips occidentalis</name>
    <dbReference type="NCBI Taxonomy" id="133901"/>
    <lineage>
        <taxon>Eukaryota</taxon>
        <taxon>Metazoa</taxon>
        <taxon>Ecdysozoa</taxon>
        <taxon>Arthropoda</taxon>
        <taxon>Hexapoda</taxon>
        <taxon>Insecta</taxon>
        <taxon>Pterygota</taxon>
        <taxon>Neoptera</taxon>
        <taxon>Paraneoptera</taxon>
        <taxon>Thysanoptera</taxon>
        <taxon>Terebrantia</taxon>
        <taxon>Thripoidea</taxon>
        <taxon>Thripidae</taxon>
        <taxon>Frankliniella</taxon>
    </lineage>
</organism>
<accession>A0A9C6U7Q4</accession>
<dbReference type="KEGG" id="foc:127749280"/>
<feature type="signal peptide" evidence="2">
    <location>
        <begin position="1"/>
        <end position="24"/>
    </location>
</feature>
<dbReference type="RefSeq" id="XP_052122729.1">
    <property type="nucleotide sequence ID" value="XM_052266769.1"/>
</dbReference>
<evidence type="ECO:0000313" key="4">
    <source>
        <dbReference type="RefSeq" id="XP_052122729.1"/>
    </source>
</evidence>
<keyword evidence="3" id="KW-1185">Reference proteome</keyword>
<feature type="region of interest" description="Disordered" evidence="1">
    <location>
        <begin position="88"/>
        <end position="111"/>
    </location>
</feature>
<keyword evidence="2" id="KW-0732">Signal</keyword>